<evidence type="ECO:0000313" key="3">
    <source>
        <dbReference type="Proteomes" id="UP000007306"/>
    </source>
</evidence>
<keyword evidence="3" id="KW-1185">Reference proteome</keyword>
<dbReference type="CDD" id="cd13365">
    <property type="entry name" value="PH_PLC_plant-like"/>
    <property type="match status" value="1"/>
</dbReference>
<name>I1PXL3_ORYGL</name>
<organism evidence="2 3">
    <name type="scientific">Oryza glaberrima</name>
    <name type="common">African rice</name>
    <dbReference type="NCBI Taxonomy" id="4538"/>
    <lineage>
        <taxon>Eukaryota</taxon>
        <taxon>Viridiplantae</taxon>
        <taxon>Streptophyta</taxon>
        <taxon>Embryophyta</taxon>
        <taxon>Tracheophyta</taxon>
        <taxon>Spermatophyta</taxon>
        <taxon>Magnoliopsida</taxon>
        <taxon>Liliopsida</taxon>
        <taxon>Poales</taxon>
        <taxon>Poaceae</taxon>
        <taxon>BOP clade</taxon>
        <taxon>Oryzoideae</taxon>
        <taxon>Oryzeae</taxon>
        <taxon>Oryzinae</taxon>
        <taxon>Oryza</taxon>
    </lineage>
</organism>
<dbReference type="Proteomes" id="UP000007306">
    <property type="component" value="Chromosome 5"/>
</dbReference>
<evidence type="ECO:0000313" key="2">
    <source>
        <dbReference type="EnsemblPlants" id="ORGLA05G0211100.1"/>
    </source>
</evidence>
<dbReference type="HOGENOM" id="CLU_2201106_0_0_1"/>
<proteinExistence type="predicted"/>
<dbReference type="Gramene" id="ORGLA05G0211100.1">
    <property type="protein sequence ID" value="ORGLA05G0211100.1"/>
    <property type="gene ID" value="ORGLA05G0211100"/>
</dbReference>
<dbReference type="Pfam" id="PF25406">
    <property type="entry name" value="PH_31"/>
    <property type="match status" value="1"/>
</dbReference>
<dbReference type="InterPro" id="IPR057608">
    <property type="entry name" value="PH_2_kinetoplastids"/>
</dbReference>
<feature type="domain" description="PH-like" evidence="1">
    <location>
        <begin position="10"/>
        <end position="81"/>
    </location>
</feature>
<evidence type="ECO:0000259" key="1">
    <source>
        <dbReference type="Pfam" id="PF25406"/>
    </source>
</evidence>
<dbReference type="SUPFAM" id="SSF50729">
    <property type="entry name" value="PH domain-like"/>
    <property type="match status" value="1"/>
</dbReference>
<dbReference type="Gene3D" id="2.30.29.30">
    <property type="entry name" value="Pleckstrin-homology domain (PH domain)/Phosphotyrosine-binding domain (PTB)"/>
    <property type="match status" value="1"/>
</dbReference>
<dbReference type="EnsemblPlants" id="ORGLA05G0211100.1">
    <property type="protein sequence ID" value="ORGLA05G0211100.1"/>
    <property type="gene ID" value="ORGLA05G0211100"/>
</dbReference>
<dbReference type="InterPro" id="IPR011993">
    <property type="entry name" value="PH-like_dom_sf"/>
</dbReference>
<sequence length="108" mass="12749">MTPDDNALITLKKGSKLIKYSRKGKPKIREFRLSSDENTLVWYSHNKEKCLRLSSVSKVIPGQRTAVFRRFLRPEKDYLSFSLIYKNGQRSLDLVKYKFFVLVFINWG</sequence>
<accession>I1PXL3</accession>
<dbReference type="OMA" id="WWRTITK"/>
<dbReference type="AlphaFoldDB" id="I1PXL3"/>
<reference evidence="2" key="1">
    <citation type="submission" date="2015-06" db="UniProtKB">
        <authorList>
            <consortium name="EnsemblPlants"/>
        </authorList>
    </citation>
    <scope>IDENTIFICATION</scope>
</reference>
<reference evidence="2 3" key="2">
    <citation type="submission" date="2018-04" db="EMBL/GenBank/DDBJ databases">
        <title>OglaRS2 (Oryza glaberrima Reference Sequence Version 2).</title>
        <authorList>
            <person name="Zhang J."/>
            <person name="Kudrna D."/>
            <person name="Lee S."/>
            <person name="Talag J."/>
            <person name="Rajasekar S."/>
            <person name="Wing R.A."/>
        </authorList>
    </citation>
    <scope>NUCLEOTIDE SEQUENCE [LARGE SCALE GENOMIC DNA]</scope>
    <source>
        <strain evidence="2 3">cv. IRGC 96717</strain>
    </source>
</reference>
<dbReference type="eggNOG" id="ENOG502QVGP">
    <property type="taxonomic scope" value="Eukaryota"/>
</dbReference>
<dbReference type="STRING" id="4538.I1PXL3"/>
<protein>
    <recommendedName>
        <fullName evidence="1">PH-like domain-containing protein</fullName>
    </recommendedName>
</protein>